<dbReference type="SUPFAM" id="SSF53335">
    <property type="entry name" value="S-adenosyl-L-methionine-dependent methyltransferases"/>
    <property type="match status" value="1"/>
</dbReference>
<dbReference type="EC" id="2.1.1.77" evidence="7"/>
<evidence type="ECO:0000256" key="5">
    <source>
        <dbReference type="ARBA" id="ARBA00022679"/>
    </source>
</evidence>
<comment type="caution">
    <text evidence="8">The sequence shown here is derived from an EMBL/GenBank/DDBJ whole genome shotgun (WGS) entry which is preliminary data.</text>
</comment>
<comment type="function">
    <text evidence="7">Catalyzes the methyl esterification of L-isoaspartyl residues in peptides and proteins that result from spontaneous decomposition of normal L-aspartyl and L-asparaginyl residues. It plays a role in the repair and/or degradation of damaged proteins.</text>
</comment>
<dbReference type="GO" id="GO:0004719">
    <property type="term" value="F:protein-L-isoaspartate (D-aspartate) O-methyltransferase activity"/>
    <property type="evidence" value="ECO:0007669"/>
    <property type="project" value="UniProtKB-UniRule"/>
</dbReference>
<evidence type="ECO:0000256" key="4">
    <source>
        <dbReference type="ARBA" id="ARBA00022603"/>
    </source>
</evidence>
<evidence type="ECO:0000256" key="6">
    <source>
        <dbReference type="ARBA" id="ARBA00022691"/>
    </source>
</evidence>
<evidence type="ECO:0000256" key="1">
    <source>
        <dbReference type="ARBA" id="ARBA00004496"/>
    </source>
</evidence>
<gene>
    <name evidence="7" type="primary">pcm</name>
    <name evidence="8" type="ORF">ENW48_05855</name>
</gene>
<comment type="subcellular location">
    <subcellularLocation>
        <location evidence="1 7">Cytoplasm</location>
    </subcellularLocation>
</comment>
<dbReference type="InterPro" id="IPR000682">
    <property type="entry name" value="PCMT"/>
</dbReference>
<dbReference type="GO" id="GO:0032259">
    <property type="term" value="P:methylation"/>
    <property type="evidence" value="ECO:0007669"/>
    <property type="project" value="UniProtKB-KW"/>
</dbReference>
<dbReference type="CDD" id="cd02440">
    <property type="entry name" value="AdoMet_MTases"/>
    <property type="match status" value="1"/>
</dbReference>
<comment type="similarity">
    <text evidence="2 7">Belongs to the methyltransferase superfamily. L-isoaspartyl/D-aspartyl protein methyltransferase family.</text>
</comment>
<reference evidence="8" key="1">
    <citation type="journal article" date="2020" name="mSystems">
        <title>Genome- and Community-Level Interaction Insights into Carbon Utilization and Element Cycling Functions of Hydrothermarchaeota in Hydrothermal Sediment.</title>
        <authorList>
            <person name="Zhou Z."/>
            <person name="Liu Y."/>
            <person name="Xu W."/>
            <person name="Pan J."/>
            <person name="Luo Z.H."/>
            <person name="Li M."/>
        </authorList>
    </citation>
    <scope>NUCLEOTIDE SEQUENCE [LARGE SCALE GENOMIC DNA]</scope>
    <source>
        <strain evidence="8">SpSt-853</strain>
    </source>
</reference>
<dbReference type="NCBIfam" id="TIGR00080">
    <property type="entry name" value="pimt"/>
    <property type="match status" value="1"/>
</dbReference>
<dbReference type="InterPro" id="IPR029063">
    <property type="entry name" value="SAM-dependent_MTases_sf"/>
</dbReference>
<name>A0A7C5ETA3_9BACT</name>
<keyword evidence="4 7" id="KW-0489">Methyltransferase</keyword>
<evidence type="ECO:0000256" key="3">
    <source>
        <dbReference type="ARBA" id="ARBA00022490"/>
    </source>
</evidence>
<comment type="catalytic activity">
    <reaction evidence="7">
        <text>[protein]-L-isoaspartate + S-adenosyl-L-methionine = [protein]-L-isoaspartate alpha-methyl ester + S-adenosyl-L-homocysteine</text>
        <dbReference type="Rhea" id="RHEA:12705"/>
        <dbReference type="Rhea" id="RHEA-COMP:12143"/>
        <dbReference type="Rhea" id="RHEA-COMP:12144"/>
        <dbReference type="ChEBI" id="CHEBI:57856"/>
        <dbReference type="ChEBI" id="CHEBI:59789"/>
        <dbReference type="ChEBI" id="CHEBI:90596"/>
        <dbReference type="ChEBI" id="CHEBI:90598"/>
        <dbReference type="EC" id="2.1.1.77"/>
    </reaction>
</comment>
<evidence type="ECO:0000256" key="7">
    <source>
        <dbReference type="HAMAP-Rule" id="MF_00090"/>
    </source>
</evidence>
<dbReference type="NCBIfam" id="NF001453">
    <property type="entry name" value="PRK00312.1"/>
    <property type="match status" value="1"/>
</dbReference>
<keyword evidence="3 7" id="KW-0963">Cytoplasm</keyword>
<sequence>MLRKILQSFWILVWSLLSFKEVLAQPEESFRAERRHMVVWQLKARDITDTRVLAAMEKVPRHKFVPAFLAPLAYLDQPLPIGSGQTISQPYIVALMTQWAEIRPGDKVLEVGTGSGYQAAILAELTDLVFTVELLPELAHSAQERLEKLGYENIRLRCGDGYLGWPEEAPFDAILVTASAPEIPKALKEQLREGGRLIIPLGHPDGVQQLLRLRLSGGELREEERLPVRFVPLVRGKEQK</sequence>
<dbReference type="HAMAP" id="MF_00090">
    <property type="entry name" value="PIMT"/>
    <property type="match status" value="1"/>
</dbReference>
<dbReference type="Gene3D" id="3.40.50.150">
    <property type="entry name" value="Vaccinia Virus protein VP39"/>
    <property type="match status" value="1"/>
</dbReference>
<keyword evidence="6 7" id="KW-0949">S-adenosyl-L-methionine</keyword>
<accession>A0A7C5ETA3</accession>
<dbReference type="PANTHER" id="PTHR11579">
    <property type="entry name" value="PROTEIN-L-ISOASPARTATE O-METHYLTRANSFERASE"/>
    <property type="match status" value="1"/>
</dbReference>
<dbReference type="GO" id="GO:0030091">
    <property type="term" value="P:protein repair"/>
    <property type="evidence" value="ECO:0007669"/>
    <property type="project" value="UniProtKB-UniRule"/>
</dbReference>
<dbReference type="EMBL" id="DTKJ01000042">
    <property type="protein sequence ID" value="HGZ11724.1"/>
    <property type="molecule type" value="Genomic_DNA"/>
</dbReference>
<feature type="active site" evidence="7">
    <location>
        <position position="88"/>
    </location>
</feature>
<dbReference type="FunFam" id="3.40.50.150:FF:000010">
    <property type="entry name" value="Protein-L-isoaspartate O-methyltransferase"/>
    <property type="match status" value="1"/>
</dbReference>
<dbReference type="AlphaFoldDB" id="A0A7C5ETA3"/>
<evidence type="ECO:0000256" key="2">
    <source>
        <dbReference type="ARBA" id="ARBA00005369"/>
    </source>
</evidence>
<dbReference type="PANTHER" id="PTHR11579:SF0">
    <property type="entry name" value="PROTEIN-L-ISOASPARTATE(D-ASPARTATE) O-METHYLTRANSFERASE"/>
    <property type="match status" value="1"/>
</dbReference>
<evidence type="ECO:0000313" key="8">
    <source>
        <dbReference type="EMBL" id="HGZ11724.1"/>
    </source>
</evidence>
<organism evidence="8">
    <name type="scientific">Desulfobacca acetoxidans</name>
    <dbReference type="NCBI Taxonomy" id="60893"/>
    <lineage>
        <taxon>Bacteria</taxon>
        <taxon>Pseudomonadati</taxon>
        <taxon>Thermodesulfobacteriota</taxon>
        <taxon>Desulfobaccia</taxon>
        <taxon>Desulfobaccales</taxon>
        <taxon>Desulfobaccaceae</taxon>
        <taxon>Desulfobacca</taxon>
    </lineage>
</organism>
<proteinExistence type="inferred from homology"/>
<protein>
    <recommendedName>
        <fullName evidence="7">Protein-L-isoaspartate O-methyltransferase</fullName>
        <ecNumber evidence="7">2.1.1.77</ecNumber>
    </recommendedName>
    <alternativeName>
        <fullName evidence="7">L-isoaspartyl protein carboxyl methyltransferase</fullName>
    </alternativeName>
    <alternativeName>
        <fullName evidence="7">Protein L-isoaspartyl methyltransferase</fullName>
    </alternativeName>
    <alternativeName>
        <fullName evidence="7">Protein-beta-aspartate methyltransferase</fullName>
        <shortName evidence="7">PIMT</shortName>
    </alternativeName>
</protein>
<keyword evidence="5 7" id="KW-0808">Transferase</keyword>
<dbReference type="GO" id="GO:0005737">
    <property type="term" value="C:cytoplasm"/>
    <property type="evidence" value="ECO:0007669"/>
    <property type="project" value="UniProtKB-SubCell"/>
</dbReference>
<dbReference type="PROSITE" id="PS01279">
    <property type="entry name" value="PCMT"/>
    <property type="match status" value="1"/>
</dbReference>
<dbReference type="Pfam" id="PF01135">
    <property type="entry name" value="PCMT"/>
    <property type="match status" value="1"/>
</dbReference>